<evidence type="ECO:0000313" key="1">
    <source>
        <dbReference type="EMBL" id="VTR53415.1"/>
    </source>
</evidence>
<proteinExistence type="predicted"/>
<protein>
    <submittedName>
        <fullName evidence="1">Uncharacterized vancomycin resistance protein</fullName>
    </submittedName>
</protein>
<dbReference type="PANTHER" id="PTHR35788:SF1">
    <property type="entry name" value="EXPORTED PROTEIN"/>
    <property type="match status" value="1"/>
</dbReference>
<name>A0A4U9W3X4_SERFO</name>
<dbReference type="PANTHER" id="PTHR35788">
    <property type="entry name" value="EXPORTED PROTEIN-RELATED"/>
    <property type="match status" value="1"/>
</dbReference>
<dbReference type="AlphaFoldDB" id="A0A4U9W3X4"/>
<sequence>MLGYTERRFSLTTNAITWCFYNFISKLLANGLTLCAGLYPSYHPLLYWLRVQQKRVLRHLTWQWSSRRYASEKRPEQRLDHRFIKHTSKLIRKLGNSDIGLQHNKVINLRLAVAATSGIIIKPGEYFSFCKLVGKPTRTRGFVEGMELSFGEARSGIGGGICQLSNLIHWMAIHSPLVVAERANHSFDPFPDEGRILPFGSGAAIFYNYIDLVLHNPTQDSFQLVFNVAEHQLEGELLCSAPRTVKYHIYQKSHRFIRRQQRVYRQNEIWRDISTKGQDSVVLHSERLYQNDVVVKYDVEEHRVE</sequence>
<organism evidence="1">
    <name type="scientific">Serratia fonticola</name>
    <dbReference type="NCBI Taxonomy" id="47917"/>
    <lineage>
        <taxon>Bacteria</taxon>
        <taxon>Pseudomonadati</taxon>
        <taxon>Pseudomonadota</taxon>
        <taxon>Gammaproteobacteria</taxon>
        <taxon>Enterobacterales</taxon>
        <taxon>Yersiniaceae</taxon>
        <taxon>Serratia</taxon>
    </lineage>
</organism>
<accession>A0A4U9W3X4</accession>
<reference evidence="1" key="1">
    <citation type="submission" date="2019-05" db="EMBL/GenBank/DDBJ databases">
        <authorList>
            <consortium name="Pathogen Informatics"/>
        </authorList>
    </citation>
    <scope>NUCLEOTIDE SEQUENCE [LARGE SCALE GENOMIC DNA]</scope>
    <source>
        <strain evidence="1">NCTC12965</strain>
    </source>
</reference>
<dbReference type="EMBL" id="CABEEZ010000127">
    <property type="protein sequence ID" value="VTR53415.1"/>
    <property type="molecule type" value="Genomic_DNA"/>
</dbReference>
<dbReference type="InterPro" id="IPR052913">
    <property type="entry name" value="Glycopeptide_resist_protein"/>
</dbReference>
<dbReference type="InterPro" id="IPR007391">
    <property type="entry name" value="Vancomycin_resist_VanW"/>
</dbReference>
<gene>
    <name evidence="1" type="ORF">NCTC12965_06559</name>
</gene>
<dbReference type="Pfam" id="PF04294">
    <property type="entry name" value="VanW"/>
    <property type="match status" value="1"/>
</dbReference>